<evidence type="ECO:0000256" key="12">
    <source>
        <dbReference type="ARBA" id="ARBA00022692"/>
    </source>
</evidence>
<evidence type="ECO:0000256" key="11">
    <source>
        <dbReference type="ARBA" id="ARBA00022679"/>
    </source>
</evidence>
<comment type="similarity">
    <text evidence="3 19">Belongs to the glycosyltransferase 83 family.</text>
</comment>
<evidence type="ECO:0000256" key="13">
    <source>
        <dbReference type="ARBA" id="ARBA00022985"/>
    </source>
</evidence>
<evidence type="ECO:0000256" key="6">
    <source>
        <dbReference type="ARBA" id="ARBA00022475"/>
    </source>
</evidence>
<dbReference type="PANTHER" id="PTHR33908">
    <property type="entry name" value="MANNOSYLTRANSFERASE YKCB-RELATED"/>
    <property type="match status" value="1"/>
</dbReference>
<dbReference type="UniPathway" id="UPA00037"/>
<gene>
    <name evidence="19 21" type="primary">arnT</name>
</gene>
<evidence type="ECO:0000256" key="16">
    <source>
        <dbReference type="ARBA" id="ARBA00023136"/>
    </source>
</evidence>
<dbReference type="NCBIfam" id="NF009784">
    <property type="entry name" value="PRK13279.1"/>
    <property type="match status" value="1"/>
</dbReference>
<dbReference type="GO" id="GO:0103015">
    <property type="term" value="F:4-amino-4-deoxy-L-arabinose transferase activity"/>
    <property type="evidence" value="ECO:0007669"/>
    <property type="project" value="UniProtKB-EC"/>
</dbReference>
<feature type="domain" description="ArnT-like N-terminal" evidence="20">
    <location>
        <begin position="10"/>
        <end position="239"/>
    </location>
</feature>
<evidence type="ECO:0000256" key="1">
    <source>
        <dbReference type="ARBA" id="ARBA00004429"/>
    </source>
</evidence>
<evidence type="ECO:0000256" key="14">
    <source>
        <dbReference type="ARBA" id="ARBA00022989"/>
    </source>
</evidence>
<organism evidence="21">
    <name type="scientific">Serratia marcescens</name>
    <dbReference type="NCBI Taxonomy" id="615"/>
    <lineage>
        <taxon>Bacteria</taxon>
        <taxon>Pseudomonadati</taxon>
        <taxon>Pseudomonadota</taxon>
        <taxon>Gammaproteobacteria</taxon>
        <taxon>Enterobacterales</taxon>
        <taxon>Yersiniaceae</taxon>
        <taxon>Serratia</taxon>
    </lineage>
</organism>
<feature type="transmembrane region" description="Helical" evidence="19">
    <location>
        <begin position="83"/>
        <end position="106"/>
    </location>
</feature>
<evidence type="ECO:0000259" key="20">
    <source>
        <dbReference type="Pfam" id="PF02366"/>
    </source>
</evidence>
<dbReference type="GO" id="GO:0005886">
    <property type="term" value="C:plasma membrane"/>
    <property type="evidence" value="ECO:0007669"/>
    <property type="project" value="UniProtKB-SubCell"/>
</dbReference>
<evidence type="ECO:0000256" key="10">
    <source>
        <dbReference type="ARBA" id="ARBA00022676"/>
    </source>
</evidence>
<dbReference type="GO" id="GO:0009103">
    <property type="term" value="P:lipopolysaccharide biosynthetic process"/>
    <property type="evidence" value="ECO:0007669"/>
    <property type="project" value="UniProtKB-KW"/>
</dbReference>
<feature type="transmembrane region" description="Helical" evidence="19">
    <location>
        <begin position="294"/>
        <end position="311"/>
    </location>
</feature>
<evidence type="ECO:0000256" key="5">
    <source>
        <dbReference type="ARBA" id="ARBA00015532"/>
    </source>
</evidence>
<dbReference type="PANTHER" id="PTHR33908:SF3">
    <property type="entry name" value="UNDECAPRENYL PHOSPHATE-ALPHA-4-AMINO-4-DEOXY-L-ARABINOSE ARABINOSYL TRANSFERASE"/>
    <property type="match status" value="1"/>
</dbReference>
<dbReference type="InterPro" id="IPR050297">
    <property type="entry name" value="LipidA_mod_glycosyltrf_83"/>
</dbReference>
<dbReference type="EC" id="2.4.2.43" evidence="4 19"/>
<feature type="transmembrane region" description="Helical" evidence="19">
    <location>
        <begin position="206"/>
        <end position="229"/>
    </location>
</feature>
<feature type="transmembrane region" description="Helical" evidence="19">
    <location>
        <begin position="166"/>
        <end position="194"/>
    </location>
</feature>
<keyword evidence="13 19" id="KW-0448">Lipopolysaccharide biosynthesis</keyword>
<comment type="function">
    <text evidence="17 19">Catalyzes the transfer of the L-Ara4N moiety of the glycolipid undecaprenyl phosphate-alpha-L-Ara4N to lipid A. The modified arabinose is attached to lipid A and is required for resistance to polymyxin and cationic antimicrobial peptides.</text>
</comment>
<evidence type="ECO:0000256" key="3">
    <source>
        <dbReference type="ARBA" id="ARBA00010814"/>
    </source>
</evidence>
<proteinExistence type="inferred from homology"/>
<feature type="transmembrane region" description="Helical" evidence="19">
    <location>
        <begin position="259"/>
        <end position="282"/>
    </location>
</feature>
<name>A0A059XD14_SERMA</name>
<evidence type="ECO:0000256" key="19">
    <source>
        <dbReference type="HAMAP-Rule" id="MF_01165"/>
    </source>
</evidence>
<dbReference type="GO" id="GO:0009245">
    <property type="term" value="P:lipid A biosynthetic process"/>
    <property type="evidence" value="ECO:0007669"/>
    <property type="project" value="UniProtKB-UniRule"/>
</dbReference>
<evidence type="ECO:0000256" key="18">
    <source>
        <dbReference type="ARBA" id="ARBA00034054"/>
    </source>
</evidence>
<comment type="pathway">
    <text evidence="2 19">Lipopolysaccharide metabolism; 4-amino-4-deoxy-beta-L-arabinose-lipid A biosynthesis.</text>
</comment>
<keyword evidence="6 19" id="KW-1003">Cell membrane</keyword>
<evidence type="ECO:0000256" key="15">
    <source>
        <dbReference type="ARBA" id="ARBA00023098"/>
    </source>
</evidence>
<sequence length="554" mass="62096">MKALKGSWAIVLAVFFALVYLIPLNGRLLWQPDETRYAEISREMLQRGDWVVPHLLGLRYFEKPVAGYWFNNISQWLFGENNFAVRFGSVFSTGMTALLVFALAMLMWRNARRASLAALMFLSMVLVFSIGTYSVLDPMISLWLAAAMVSYYLTLKATSVKGKLGAYALLGLACGMGFMTKGFLALAVPVIAVIPIVIQQRRIKDLLCYGPVAIVTATLLSLPWALAIAQREPDFWNYFFWVEHIQRFAEDNAQHKAPFWYYLPVLLAAVLPWLALLPGALLKGWRERVQRPELFFLLSWALMPLIFFSIAKGKLPTYILPCMAPLALLMTAYAEDYAATLRARLFKANAWLNGLFGLIGIVALVVLSSGLLPKAHLFTPQEWPKLVLGLIAFGGWLLFALVSVRDNGRQWRWAAACPVLLCLVIGYAIPQQVTDSKLPQNFARATMAELSDSRYVLSDSVGLAAGLAWELKRSDVLMYSQKGEVGYGLEYPDAKGHLISDADFPQWLAQARKQGNVSLVLQLSRGEALPQELPAADKVDRMNRLVLMWYKQQP</sequence>
<dbReference type="HAMAP" id="MF_01165">
    <property type="entry name" value="ArnT_transfer"/>
    <property type="match status" value="1"/>
</dbReference>
<keyword evidence="9 19" id="KW-0441">Lipid A biosynthesis</keyword>
<dbReference type="GO" id="GO:0006493">
    <property type="term" value="P:protein O-linked glycosylation"/>
    <property type="evidence" value="ECO:0007669"/>
    <property type="project" value="InterPro"/>
</dbReference>
<feature type="transmembrane region" description="Helical" evidence="19">
    <location>
        <begin position="411"/>
        <end position="429"/>
    </location>
</feature>
<keyword evidence="7 19" id="KW-0444">Lipid biosynthesis</keyword>
<evidence type="ECO:0000313" key="21">
    <source>
        <dbReference type="EMBL" id="AIA22220.1"/>
    </source>
</evidence>
<dbReference type="InterPro" id="IPR003342">
    <property type="entry name" value="ArnT-like_N"/>
</dbReference>
<evidence type="ECO:0000256" key="4">
    <source>
        <dbReference type="ARBA" id="ARBA00012056"/>
    </source>
</evidence>
<keyword evidence="14 19" id="KW-1133">Transmembrane helix</keyword>
<evidence type="ECO:0000256" key="17">
    <source>
        <dbReference type="ARBA" id="ARBA00025446"/>
    </source>
</evidence>
<feature type="transmembrane region" description="Helical" evidence="19">
    <location>
        <begin position="7"/>
        <end position="24"/>
    </location>
</feature>
<protein>
    <recommendedName>
        <fullName evidence="5 19">Undecaprenyl phosphate-alpha-4-amino-4-deoxy-L-arabinose arabinosyl transferase</fullName>
        <ecNumber evidence="4 19">2.4.2.43</ecNumber>
    </recommendedName>
    <alternativeName>
        <fullName evidence="19">4-amino-4-deoxy-L-arabinose lipid A transferase</fullName>
    </alternativeName>
    <alternativeName>
        <fullName evidence="19">Lipid IV(A) 4-amino-4-deoxy-L-arabinosyltransferase</fullName>
    </alternativeName>
    <alternativeName>
        <fullName evidence="19">Undecaprenyl phosphate-alpha-L-Ara4N transferase</fullName>
    </alternativeName>
</protein>
<keyword evidence="10 19" id="KW-0328">Glycosyltransferase</keyword>
<feature type="transmembrane region" description="Helical" evidence="19">
    <location>
        <begin position="118"/>
        <end position="146"/>
    </location>
</feature>
<keyword evidence="12 19" id="KW-0812">Transmembrane</keyword>
<reference evidence="21" key="1">
    <citation type="journal article" date="2014" name="Antimicrob. Agents Chemother.">
        <title>Serratia marcescens arn, a PhoP-Regulated Locus Necessary for Polymyxin B Resistance.</title>
        <authorList>
            <person name="Lin Q.Y."/>
            <person name="Tsai Y.L."/>
            <person name="Liu M.C."/>
            <person name="Lin W.C."/>
            <person name="Hsueh P.R."/>
            <person name="Liaw S.J."/>
        </authorList>
    </citation>
    <scope>NUCLEOTIDE SEQUENCE</scope>
    <source>
        <strain evidence="21">3927</strain>
    </source>
</reference>
<dbReference type="GO" id="GO:0010041">
    <property type="term" value="P:response to iron(III) ion"/>
    <property type="evidence" value="ECO:0007669"/>
    <property type="project" value="TreeGrafter"/>
</dbReference>
<keyword evidence="15 19" id="KW-0443">Lipid metabolism</keyword>
<evidence type="ECO:0000256" key="7">
    <source>
        <dbReference type="ARBA" id="ARBA00022516"/>
    </source>
</evidence>
<evidence type="ECO:0000256" key="8">
    <source>
        <dbReference type="ARBA" id="ARBA00022519"/>
    </source>
</evidence>
<comment type="catalytic activity">
    <reaction evidence="18 19">
        <text>4-amino-4-deoxy-alpha-L-arabinopyranosyl di-trans,octa-cis-undecaprenyl phosphate + lipid IVA = lipid IIA + di-trans,octa-cis-undecaprenyl phosphate.</text>
        <dbReference type="EC" id="2.4.2.43"/>
    </reaction>
</comment>
<dbReference type="GO" id="GO:0000030">
    <property type="term" value="F:mannosyltransferase activity"/>
    <property type="evidence" value="ECO:0007669"/>
    <property type="project" value="InterPro"/>
</dbReference>
<dbReference type="EMBL" id="KJ560442">
    <property type="protein sequence ID" value="AIA22220.1"/>
    <property type="molecule type" value="Genomic_DNA"/>
</dbReference>
<dbReference type="InterPro" id="IPR022839">
    <property type="entry name" value="ArnT"/>
</dbReference>
<evidence type="ECO:0000256" key="2">
    <source>
        <dbReference type="ARBA" id="ARBA00005200"/>
    </source>
</evidence>
<accession>A0A059XD14</accession>
<dbReference type="Pfam" id="PF02366">
    <property type="entry name" value="PMT"/>
    <property type="match status" value="1"/>
</dbReference>
<keyword evidence="16 19" id="KW-0472">Membrane</keyword>
<feature type="transmembrane region" description="Helical" evidence="19">
    <location>
        <begin position="350"/>
        <end position="371"/>
    </location>
</feature>
<feature type="transmembrane region" description="Helical" evidence="19">
    <location>
        <begin position="317"/>
        <end position="338"/>
    </location>
</feature>
<dbReference type="PATRIC" id="fig|615.109.peg.2176"/>
<keyword evidence="8" id="KW-0997">Cell inner membrane</keyword>
<feature type="transmembrane region" description="Helical" evidence="19">
    <location>
        <begin position="383"/>
        <end position="404"/>
    </location>
</feature>
<reference evidence="21" key="2">
    <citation type="submission" date="2014-03" db="EMBL/GenBank/DDBJ databases">
        <authorList>
            <person name="Tsai Y."/>
            <person name="Lin Q.-Y."/>
            <person name="Liu M.-C."/>
            <person name="Lin W.-C."/>
            <person name="Hsueh P.-R."/>
            <person name="Liaw S.-J."/>
        </authorList>
    </citation>
    <scope>NUCLEOTIDE SEQUENCE</scope>
    <source>
        <strain evidence="21">3927</strain>
    </source>
</reference>
<dbReference type="RefSeq" id="WP_033646310.1">
    <property type="nucleotide sequence ID" value="NZ_ABEXNO020000001.1"/>
</dbReference>
<dbReference type="AlphaFoldDB" id="A0A059XD14"/>
<evidence type="ECO:0000256" key="9">
    <source>
        <dbReference type="ARBA" id="ARBA00022556"/>
    </source>
</evidence>
<comment type="subcellular location">
    <subcellularLocation>
        <location evidence="1">Cell inner membrane</location>
        <topology evidence="1">Multi-pass membrane protein</topology>
    </subcellularLocation>
    <subcellularLocation>
        <location evidence="19">Cell membrane</location>
        <topology evidence="19">Multi-pass membrane protein</topology>
    </subcellularLocation>
</comment>
<keyword evidence="11 19" id="KW-0808">Transferase</keyword>